<name>A0A9P0F905_BRAAE</name>
<accession>A0A9P0F905</accession>
<sequence>MSNEDKEVGENKRKRKEMPKTKFGRVPYKNPKYMTTSSDESGPKSPKLCNKGKSSIIEEWTRLRELAEHTKKRSETSNSNMEKLNLKECIQKPKVVNASEVIPQAKIDAEIFCPPRVDMENEIQTLLTTVMDTNERVKNLEQQNIVLQEAVSDNSKKIVSLERALNKKNTMRSILRVQGYPIKTLEQFYIMENPENEEARIKMGKRLLTLGAITMREFASMAIKETVSDEVITKFTWEGNQNMKKFDNTQLSTLIFDSAKECEMFEGPSCIAEFKTHISEVFRATKQRFKKSKKALHSKNSEEENEEQRMEDILRLLEK</sequence>
<reference evidence="3" key="1">
    <citation type="submission" date="2021-12" db="EMBL/GenBank/DDBJ databases">
        <authorList>
            <person name="King R."/>
        </authorList>
    </citation>
    <scope>NUCLEOTIDE SEQUENCE</scope>
</reference>
<keyword evidence="1" id="KW-0175">Coiled coil</keyword>
<evidence type="ECO:0000313" key="4">
    <source>
        <dbReference type="Proteomes" id="UP001154078"/>
    </source>
</evidence>
<keyword evidence="4" id="KW-1185">Reference proteome</keyword>
<evidence type="ECO:0000313" key="3">
    <source>
        <dbReference type="EMBL" id="CAH0546522.1"/>
    </source>
</evidence>
<evidence type="ECO:0000256" key="1">
    <source>
        <dbReference type="SAM" id="Coils"/>
    </source>
</evidence>
<dbReference type="AlphaFoldDB" id="A0A9P0F905"/>
<proteinExistence type="predicted"/>
<dbReference type="Proteomes" id="UP001154078">
    <property type="component" value="Chromosome 1"/>
</dbReference>
<feature type="compositionally biased region" description="Basic and acidic residues" evidence="2">
    <location>
        <begin position="1"/>
        <end position="11"/>
    </location>
</feature>
<gene>
    <name evidence="3" type="ORF">MELIAE_LOCUS670</name>
</gene>
<evidence type="ECO:0008006" key="5">
    <source>
        <dbReference type="Google" id="ProtNLM"/>
    </source>
</evidence>
<dbReference type="EMBL" id="OV121132">
    <property type="protein sequence ID" value="CAH0546522.1"/>
    <property type="molecule type" value="Genomic_DNA"/>
</dbReference>
<feature type="region of interest" description="Disordered" evidence="2">
    <location>
        <begin position="1"/>
        <end position="52"/>
    </location>
</feature>
<protein>
    <recommendedName>
        <fullName evidence="5">DUF4806 domain-containing protein</fullName>
    </recommendedName>
</protein>
<dbReference type="OrthoDB" id="7555423at2759"/>
<organism evidence="3 4">
    <name type="scientific">Brassicogethes aeneus</name>
    <name type="common">Rape pollen beetle</name>
    <name type="synonym">Meligethes aeneus</name>
    <dbReference type="NCBI Taxonomy" id="1431903"/>
    <lineage>
        <taxon>Eukaryota</taxon>
        <taxon>Metazoa</taxon>
        <taxon>Ecdysozoa</taxon>
        <taxon>Arthropoda</taxon>
        <taxon>Hexapoda</taxon>
        <taxon>Insecta</taxon>
        <taxon>Pterygota</taxon>
        <taxon>Neoptera</taxon>
        <taxon>Endopterygota</taxon>
        <taxon>Coleoptera</taxon>
        <taxon>Polyphaga</taxon>
        <taxon>Cucujiformia</taxon>
        <taxon>Nitidulidae</taxon>
        <taxon>Meligethinae</taxon>
        <taxon>Brassicogethes</taxon>
    </lineage>
</organism>
<evidence type="ECO:0000256" key="2">
    <source>
        <dbReference type="SAM" id="MobiDB-lite"/>
    </source>
</evidence>
<feature type="coiled-coil region" evidence="1">
    <location>
        <begin position="123"/>
        <end position="150"/>
    </location>
</feature>